<proteinExistence type="predicted"/>
<dbReference type="EMBL" id="HBUF01560165">
    <property type="protein sequence ID" value="CAG6761949.1"/>
    <property type="molecule type" value="Transcribed_RNA"/>
</dbReference>
<dbReference type="EMBL" id="HBUF01087088">
    <property type="protein sequence ID" value="CAG6634627.1"/>
    <property type="molecule type" value="Transcribed_RNA"/>
</dbReference>
<dbReference type="EMBL" id="HBUF01257228">
    <property type="protein sequence ID" value="CAG6681866.1"/>
    <property type="molecule type" value="Transcribed_RNA"/>
</dbReference>
<evidence type="ECO:0000313" key="1">
    <source>
        <dbReference type="EMBL" id="CAG6761949.1"/>
    </source>
</evidence>
<reference evidence="1" key="1">
    <citation type="submission" date="2021-05" db="EMBL/GenBank/DDBJ databases">
        <authorList>
            <person name="Alioto T."/>
            <person name="Alioto T."/>
            <person name="Gomez Garrido J."/>
        </authorList>
    </citation>
    <scope>NUCLEOTIDE SEQUENCE</scope>
</reference>
<accession>A0A8D9AAR4</accession>
<dbReference type="EMBL" id="HBUF01257229">
    <property type="protein sequence ID" value="CAG6681869.1"/>
    <property type="molecule type" value="Transcribed_RNA"/>
</dbReference>
<dbReference type="EMBL" id="HBUF01436367">
    <property type="protein sequence ID" value="CAG6742507.1"/>
    <property type="molecule type" value="Transcribed_RNA"/>
</dbReference>
<dbReference type="AlphaFoldDB" id="A0A8D9AAR4"/>
<dbReference type="EMBL" id="HBUF01560164">
    <property type="protein sequence ID" value="CAG6761947.1"/>
    <property type="molecule type" value="Transcribed_RNA"/>
</dbReference>
<dbReference type="EMBL" id="HBUF01436368">
    <property type="protein sequence ID" value="CAG6742509.1"/>
    <property type="molecule type" value="Transcribed_RNA"/>
</dbReference>
<name>A0A8D9AAR4_9HEMI</name>
<protein>
    <submittedName>
        <fullName evidence="1">Uncharacterized protein</fullName>
    </submittedName>
</protein>
<sequence>MKWTTAAHVVKGATKKNGDIFNNNGPCFEPKGRAAFHIVPDMVFMQGMSGSVVTKNGNTWMHTGSPMYNGKVLEHVSLTSSWTNSQAQSDALEKALLRHAFGRAALKDRKAEHIAKKAAQDAAATPRKQEGIRTCALHKRCYPQARQ</sequence>
<dbReference type="EMBL" id="HBUF01087089">
    <property type="protein sequence ID" value="CAG6634629.1"/>
    <property type="molecule type" value="Transcribed_RNA"/>
</dbReference>
<organism evidence="1">
    <name type="scientific">Cacopsylla melanoneura</name>
    <dbReference type="NCBI Taxonomy" id="428564"/>
    <lineage>
        <taxon>Eukaryota</taxon>
        <taxon>Metazoa</taxon>
        <taxon>Ecdysozoa</taxon>
        <taxon>Arthropoda</taxon>
        <taxon>Hexapoda</taxon>
        <taxon>Insecta</taxon>
        <taxon>Pterygota</taxon>
        <taxon>Neoptera</taxon>
        <taxon>Paraneoptera</taxon>
        <taxon>Hemiptera</taxon>
        <taxon>Sternorrhyncha</taxon>
        <taxon>Psylloidea</taxon>
        <taxon>Psyllidae</taxon>
        <taxon>Psyllinae</taxon>
        <taxon>Cacopsylla</taxon>
    </lineage>
</organism>